<dbReference type="SUPFAM" id="SSF52833">
    <property type="entry name" value="Thioredoxin-like"/>
    <property type="match status" value="1"/>
</dbReference>
<dbReference type="PANTHER" id="PTHR43640:SF1">
    <property type="entry name" value="THIOREDOXIN-DEPENDENT PEROXIREDOXIN"/>
    <property type="match status" value="1"/>
</dbReference>
<evidence type="ECO:0000313" key="2">
    <source>
        <dbReference type="EMBL" id="BAY16050.1"/>
    </source>
</evidence>
<feature type="domain" description="Thioredoxin" evidence="1">
    <location>
        <begin position="9"/>
        <end position="164"/>
    </location>
</feature>
<dbReference type="Gene3D" id="3.40.30.10">
    <property type="entry name" value="Glutaredoxin"/>
    <property type="match status" value="1"/>
</dbReference>
<dbReference type="OrthoDB" id="9809746at2"/>
<dbReference type="InterPro" id="IPR036249">
    <property type="entry name" value="Thioredoxin-like_sf"/>
</dbReference>
<dbReference type="Pfam" id="PF00578">
    <property type="entry name" value="AhpC-TSA"/>
    <property type="match status" value="1"/>
</dbReference>
<dbReference type="EMBL" id="AP018174">
    <property type="protein sequence ID" value="BAY16050.1"/>
    <property type="molecule type" value="Genomic_DNA"/>
</dbReference>
<dbReference type="AlphaFoldDB" id="A0A1Z4GEV9"/>
<sequence length="184" mass="20916">MTILETIHTPVGGYAPDFELPGIDERVHHLRRYLEKYRAVGVVFMGNHCPYVNLYLDKLKKIQGEFAGSGFTLIGINGCDAIKYPTESFDNMKAFATHQRLNFPYLWDSTQDVTRSFGAIKTPMAFLIDSNGLVRYKGQIDSYPQALSSLREDYLRNAIASWFKSQAINPQETEPVGTSLIWRN</sequence>
<dbReference type="GO" id="GO:0016491">
    <property type="term" value="F:oxidoreductase activity"/>
    <property type="evidence" value="ECO:0007669"/>
    <property type="project" value="InterPro"/>
</dbReference>
<keyword evidence="3" id="KW-1185">Reference proteome</keyword>
<dbReference type="CDD" id="cd02969">
    <property type="entry name" value="PRX_like1"/>
    <property type="match status" value="1"/>
</dbReference>
<dbReference type="InterPro" id="IPR000866">
    <property type="entry name" value="AhpC/TSA"/>
</dbReference>
<organism evidence="2 3">
    <name type="scientific">Anabaenopsis circularis NIES-21</name>
    <dbReference type="NCBI Taxonomy" id="1085406"/>
    <lineage>
        <taxon>Bacteria</taxon>
        <taxon>Bacillati</taxon>
        <taxon>Cyanobacteriota</taxon>
        <taxon>Cyanophyceae</taxon>
        <taxon>Nostocales</taxon>
        <taxon>Nodulariaceae</taxon>
        <taxon>Anabaenopsis</taxon>
    </lineage>
</organism>
<accession>A0A1Z4GEV9</accession>
<reference evidence="2 3" key="1">
    <citation type="submission" date="2017-06" db="EMBL/GenBank/DDBJ databases">
        <title>Genome sequencing of cyanobaciteial culture collection at National Institute for Environmental Studies (NIES).</title>
        <authorList>
            <person name="Hirose Y."/>
            <person name="Shimura Y."/>
            <person name="Fujisawa T."/>
            <person name="Nakamura Y."/>
            <person name="Kawachi M."/>
        </authorList>
    </citation>
    <scope>NUCLEOTIDE SEQUENCE [LARGE SCALE GENOMIC DNA]</scope>
    <source>
        <strain evidence="2 3">NIES-21</strain>
    </source>
</reference>
<dbReference type="Proteomes" id="UP000218287">
    <property type="component" value="Chromosome"/>
</dbReference>
<evidence type="ECO:0000259" key="1">
    <source>
        <dbReference type="PROSITE" id="PS51352"/>
    </source>
</evidence>
<name>A0A1Z4GEV9_9CYAN</name>
<dbReference type="GO" id="GO:0016209">
    <property type="term" value="F:antioxidant activity"/>
    <property type="evidence" value="ECO:0007669"/>
    <property type="project" value="InterPro"/>
</dbReference>
<dbReference type="InterPro" id="IPR013766">
    <property type="entry name" value="Thioredoxin_domain"/>
</dbReference>
<protein>
    <submittedName>
        <fullName evidence="2">Alkyl hydroperoxide reductase/ thiol specific antioxidant/ Mal allergen</fullName>
    </submittedName>
</protein>
<dbReference type="InterPro" id="IPR047262">
    <property type="entry name" value="PRX-like1"/>
</dbReference>
<dbReference type="PANTHER" id="PTHR43640">
    <property type="entry name" value="OS07G0260300 PROTEIN"/>
    <property type="match status" value="1"/>
</dbReference>
<dbReference type="PROSITE" id="PS51352">
    <property type="entry name" value="THIOREDOXIN_2"/>
    <property type="match status" value="1"/>
</dbReference>
<proteinExistence type="predicted"/>
<gene>
    <name evidence="2" type="ORF">NIES21_18730</name>
</gene>
<evidence type="ECO:0000313" key="3">
    <source>
        <dbReference type="Proteomes" id="UP000218287"/>
    </source>
</evidence>